<dbReference type="EMBL" id="BMKE01000012">
    <property type="protein sequence ID" value="GGB44302.1"/>
    <property type="molecule type" value="Genomic_DNA"/>
</dbReference>
<proteinExistence type="predicted"/>
<organism evidence="1 2">
    <name type="scientific">Oceanisphaera marina</name>
    <dbReference type="NCBI Taxonomy" id="2017550"/>
    <lineage>
        <taxon>Bacteria</taxon>
        <taxon>Pseudomonadati</taxon>
        <taxon>Pseudomonadota</taxon>
        <taxon>Gammaproteobacteria</taxon>
        <taxon>Aeromonadales</taxon>
        <taxon>Aeromonadaceae</taxon>
        <taxon>Oceanisphaera</taxon>
    </lineage>
</organism>
<evidence type="ECO:0000313" key="1">
    <source>
        <dbReference type="EMBL" id="GGB44302.1"/>
    </source>
</evidence>
<name>A0ABQ1IM09_9GAMM</name>
<reference evidence="2" key="1">
    <citation type="journal article" date="2019" name="Int. J. Syst. Evol. Microbiol.">
        <title>The Global Catalogue of Microorganisms (GCM) 10K type strain sequencing project: providing services to taxonomists for standard genome sequencing and annotation.</title>
        <authorList>
            <consortium name="The Broad Institute Genomics Platform"/>
            <consortium name="The Broad Institute Genome Sequencing Center for Infectious Disease"/>
            <person name="Wu L."/>
            <person name="Ma J."/>
        </authorList>
    </citation>
    <scope>NUCLEOTIDE SEQUENCE [LARGE SCALE GENOMIC DNA]</scope>
    <source>
        <strain evidence="2">CGMCC 1.15923</strain>
    </source>
</reference>
<protein>
    <submittedName>
        <fullName evidence="1">Thiol-disulfide oxidoreductase</fullName>
    </submittedName>
</protein>
<gene>
    <name evidence="1" type="ORF">GCM10011502_17010</name>
</gene>
<comment type="caution">
    <text evidence="1">The sequence shown here is derived from an EMBL/GenBank/DDBJ whole genome shotgun (WGS) entry which is preliminary data.</text>
</comment>
<dbReference type="Proteomes" id="UP000646152">
    <property type="component" value="Unassembled WGS sequence"/>
</dbReference>
<sequence length="124" mass="14524">MLTVFYDSRCGLCNREIAFYRHYSRPDLVLWLDIWQHETQLAALGLTPAQCLQQLHLLDEHHQLHTGVDAFILMWQTVPRLSILAKLATLAPVRGLLRMGYALFLIWYKRQPHVQQCILADKKE</sequence>
<dbReference type="RefSeq" id="WP_188629685.1">
    <property type="nucleotide sequence ID" value="NZ_BMKE01000012.1"/>
</dbReference>
<accession>A0ABQ1IM09</accession>
<evidence type="ECO:0000313" key="2">
    <source>
        <dbReference type="Proteomes" id="UP000646152"/>
    </source>
</evidence>
<dbReference type="InterPro" id="IPR007263">
    <property type="entry name" value="DCC1-like"/>
</dbReference>
<keyword evidence="2" id="KW-1185">Reference proteome</keyword>
<dbReference type="Pfam" id="PF04134">
    <property type="entry name" value="DCC1-like"/>
    <property type="match status" value="1"/>
</dbReference>